<dbReference type="SUPFAM" id="SSF69318">
    <property type="entry name" value="Integrin alpha N-terminal domain"/>
    <property type="match status" value="3"/>
</dbReference>
<evidence type="ECO:0000256" key="1">
    <source>
        <dbReference type="ARBA" id="ARBA00022729"/>
    </source>
</evidence>
<dbReference type="SMART" id="SM00191">
    <property type="entry name" value="Int_alpha"/>
    <property type="match status" value="4"/>
</dbReference>
<keyword evidence="6" id="KW-1185">Reference proteome</keyword>
<keyword evidence="2" id="KW-0677">Repeat</keyword>
<dbReference type="EMBL" id="JASHIF010000023">
    <property type="protein sequence ID" value="MDI9861831.1"/>
    <property type="molecule type" value="Genomic_DNA"/>
</dbReference>
<evidence type="ECO:0000256" key="3">
    <source>
        <dbReference type="ARBA" id="ARBA00023180"/>
    </source>
</evidence>
<dbReference type="InterPro" id="IPR011519">
    <property type="entry name" value="UnbV_ASPIC"/>
</dbReference>
<name>A0ABT6YE13_9BACT</name>
<evidence type="ECO:0000313" key="6">
    <source>
        <dbReference type="Proteomes" id="UP001236507"/>
    </source>
</evidence>
<dbReference type="InterPro" id="IPR027039">
    <property type="entry name" value="Crtac1"/>
</dbReference>
<gene>
    <name evidence="5" type="ORF">QM524_21600</name>
</gene>
<dbReference type="Pfam" id="PF07593">
    <property type="entry name" value="UnbV_ASPIC"/>
    <property type="match status" value="1"/>
</dbReference>
<evidence type="ECO:0000256" key="2">
    <source>
        <dbReference type="ARBA" id="ARBA00022737"/>
    </source>
</evidence>
<keyword evidence="1" id="KW-0732">Signal</keyword>
<dbReference type="Proteomes" id="UP001236507">
    <property type="component" value="Unassembled WGS sequence"/>
</dbReference>
<dbReference type="InterPro" id="IPR013517">
    <property type="entry name" value="FG-GAP"/>
</dbReference>
<proteinExistence type="predicted"/>
<sequence length="1113" mass="123631">MKKLLPLLFLSFLFSCKNSSNSPLFRLVSAEESGINFNNLVEENEELNLLKYQYMYNGGGVAVGDINGDGMADVYFSGNMVENKLYLNKGKQGNSPFSFEDITEKAGVKGRKKWKTGVSMVDINADGKLDIYVCYSGPGTDEERKNELYVNNGLINGVPTFTESAEKYGLDASGTYTTQVAFFDMDKDGDLDCFMANHADMFFNAFFNTERLRNTRHPKYGNRLYRNDEGFFHEVSVEAGVHGSGLNFGLSVSVGDLNQDNWPDLYVANDYNEQDFLYINQQNGTFKEVLKQSMGHISKNSMGTGIVDFNNDELADIVSLDMLPESNYRQKLLKGPDEYDTYQLLVDSGFYHQNTRNMLQINQGISDKGIPVFSEVGQMAGISNTDWSWSPLAADFDNDGRKDLLVTNGFLRDFTNMDFLKYTYQEEVDKAQNAGQQPNTWQLIQQMPSTKTSNYVFRNISQNQFAQFEDATKTWGLEEPTVSTGAAYADLDNDGDLDLIINNSNQVAQIYENQYAPEQSHFLKIQLKGNASNTAGIGAKVVVKTKDQTQMQELYPAQGFQSSVEPILHFGLGQNTKIESVEIYWSSGKKSILSNLSANQTLQVTETTAKDGLYQYPQTAALFEDVTNKSQLSFEHKAIPYVDFKHQALLPYQLSKAGPFTATADVNGDGLEDAFIGGNSQQGGVLLIQQVNGTFKPATSQPWQQQTVYQDMGMTFLDADGDHDLDLFIARGSAAFGAVPEAAQDVLFINDGKGKFSATVNALPNLQSNGSCVSAGDFDKDGDIDLFVGGRSLPNRYPEADQSYLLKNESKGNNVKFVSVQAESLASLGMVTSSVWHDINQDGWLDLIVAGELMPITILENQKGKLVDKTEAYHLAKSHGMWSKILLEDMDNDGDMDLIAGNAGLNSQLRANEQEPLTVTYADFDQNETIDPMICYYIQGKSYPMASLDETAMQMPWIRKKFLKYHDYAQAGLSDLFTSEQLDKAQSKTVFTLATTYFENTGKGIFKAQELPSVAQTSWVSGISCGDFNKDGKRDILVSGNFHPWRVQLGKMDASHGVLLFGDGKGAFKASKPQHTGLLFTGDIRDMKPIQIRHKSSFIFTRNQDKAGVVQLK</sequence>
<dbReference type="PANTHER" id="PTHR16026">
    <property type="entry name" value="CARTILAGE ACIDIC PROTEIN 1"/>
    <property type="match status" value="1"/>
</dbReference>
<dbReference type="RefSeq" id="WP_283346182.1">
    <property type="nucleotide sequence ID" value="NZ_JASHIF010000023.1"/>
</dbReference>
<reference evidence="5 6" key="1">
    <citation type="submission" date="2023-05" db="EMBL/GenBank/DDBJ databases">
        <title>Novel species of genus Flectobacillus isolated from stream in China.</title>
        <authorList>
            <person name="Lu H."/>
        </authorList>
    </citation>
    <scope>NUCLEOTIDE SEQUENCE [LARGE SCALE GENOMIC DNA]</scope>
    <source>
        <strain evidence="5 6">KCTC 42575</strain>
    </source>
</reference>
<dbReference type="Pfam" id="PF13517">
    <property type="entry name" value="FG-GAP_3"/>
    <property type="match status" value="5"/>
</dbReference>
<dbReference type="PROSITE" id="PS51257">
    <property type="entry name" value="PROKAR_LIPOPROTEIN"/>
    <property type="match status" value="1"/>
</dbReference>
<dbReference type="PANTHER" id="PTHR16026:SF0">
    <property type="entry name" value="CARTILAGE ACIDIC PROTEIN 1"/>
    <property type="match status" value="1"/>
</dbReference>
<accession>A0ABT6YE13</accession>
<evidence type="ECO:0000259" key="4">
    <source>
        <dbReference type="Pfam" id="PF07593"/>
    </source>
</evidence>
<evidence type="ECO:0000313" key="5">
    <source>
        <dbReference type="EMBL" id="MDI9861831.1"/>
    </source>
</evidence>
<protein>
    <submittedName>
        <fullName evidence="5">VCBS repeat-containing protein</fullName>
    </submittedName>
</protein>
<dbReference type="InterPro" id="IPR013519">
    <property type="entry name" value="Int_alpha_beta-p"/>
</dbReference>
<dbReference type="Gene3D" id="2.130.10.130">
    <property type="entry name" value="Integrin alpha, N-terminal"/>
    <property type="match status" value="4"/>
</dbReference>
<dbReference type="InterPro" id="IPR028994">
    <property type="entry name" value="Integrin_alpha_N"/>
</dbReference>
<keyword evidence="3" id="KW-0325">Glycoprotein</keyword>
<organism evidence="5 6">
    <name type="scientific">Flectobacillus roseus</name>
    <dbReference type="NCBI Taxonomy" id="502259"/>
    <lineage>
        <taxon>Bacteria</taxon>
        <taxon>Pseudomonadati</taxon>
        <taxon>Bacteroidota</taxon>
        <taxon>Cytophagia</taxon>
        <taxon>Cytophagales</taxon>
        <taxon>Flectobacillaceae</taxon>
        <taxon>Flectobacillus</taxon>
    </lineage>
</organism>
<comment type="caution">
    <text evidence="5">The sequence shown here is derived from an EMBL/GenBank/DDBJ whole genome shotgun (WGS) entry which is preliminary data.</text>
</comment>
<feature type="domain" description="ASPIC/UnbV" evidence="4">
    <location>
        <begin position="536"/>
        <end position="602"/>
    </location>
</feature>